<keyword evidence="4" id="KW-1185">Reference proteome</keyword>
<feature type="region of interest" description="Disordered" evidence="1">
    <location>
        <begin position="88"/>
        <end position="204"/>
    </location>
</feature>
<keyword evidence="2" id="KW-0732">Signal</keyword>
<comment type="caution">
    <text evidence="3">The sequence shown here is derived from an EMBL/GenBank/DDBJ whole genome shotgun (WGS) entry which is preliminary data.</text>
</comment>
<name>A0A4Z1GH10_9HELO</name>
<feature type="chain" id="PRO_5021505268" description="Small EDRK-rich factor-like N-terminal domain-containing protein" evidence="2">
    <location>
        <begin position="24"/>
        <end position="204"/>
    </location>
</feature>
<accession>A0A4Z1GH10</accession>
<evidence type="ECO:0000313" key="3">
    <source>
        <dbReference type="EMBL" id="TGO34712.1"/>
    </source>
</evidence>
<reference evidence="3 4" key="1">
    <citation type="submission" date="2017-12" db="EMBL/GenBank/DDBJ databases">
        <title>Comparative genomics of Botrytis spp.</title>
        <authorList>
            <person name="Valero-Jimenez C.A."/>
            <person name="Tapia P."/>
            <person name="Veloso J."/>
            <person name="Silva-Moreno E."/>
            <person name="Staats M."/>
            <person name="Valdes J.H."/>
            <person name="Van Kan J.A.L."/>
        </authorList>
    </citation>
    <scope>NUCLEOTIDE SEQUENCE [LARGE SCALE GENOMIC DNA]</scope>
    <source>
        <strain evidence="3 4">Bh0001</strain>
    </source>
</reference>
<dbReference type="EMBL" id="PQXK01000185">
    <property type="protein sequence ID" value="TGO34712.1"/>
    <property type="molecule type" value="Genomic_DNA"/>
</dbReference>
<feature type="signal peptide" evidence="2">
    <location>
        <begin position="1"/>
        <end position="23"/>
    </location>
</feature>
<dbReference type="Proteomes" id="UP000297814">
    <property type="component" value="Unassembled WGS sequence"/>
</dbReference>
<protein>
    <recommendedName>
        <fullName evidence="5">Small EDRK-rich factor-like N-terminal domain-containing protein</fullName>
    </recommendedName>
</protein>
<dbReference type="AlphaFoldDB" id="A0A4Z1GH10"/>
<feature type="compositionally biased region" description="Basic and acidic residues" evidence="1">
    <location>
        <begin position="98"/>
        <end position="109"/>
    </location>
</feature>
<evidence type="ECO:0000256" key="1">
    <source>
        <dbReference type="SAM" id="MobiDB-lite"/>
    </source>
</evidence>
<sequence>MHTPSINILLAVGLLFSTPFISALTIPSIEKRSIAGTGIESIETRDIPGLINRHHTEAQIAAKGAKAKGKGQRDVLEREAHHTEAQIAAKKAKAGKNNGRDVETRHHTEAQIAAKKAKASKGQRDVEERGPHHTEAQIAAKEAKAGKKNGRNVETRHHTEAQIAAKKAKASKNQRDADIEEREPHHTEAQIAAKQAKAGKSKGQ</sequence>
<feature type="compositionally biased region" description="Basic and acidic residues" evidence="1">
    <location>
        <begin position="173"/>
        <end position="188"/>
    </location>
</feature>
<gene>
    <name evidence="3" type="ORF">BHYA_0185g00160</name>
</gene>
<organism evidence="3 4">
    <name type="scientific">Botrytis hyacinthi</name>
    <dbReference type="NCBI Taxonomy" id="278943"/>
    <lineage>
        <taxon>Eukaryota</taxon>
        <taxon>Fungi</taxon>
        <taxon>Dikarya</taxon>
        <taxon>Ascomycota</taxon>
        <taxon>Pezizomycotina</taxon>
        <taxon>Leotiomycetes</taxon>
        <taxon>Helotiales</taxon>
        <taxon>Sclerotiniaceae</taxon>
        <taxon>Botrytis</taxon>
    </lineage>
</organism>
<evidence type="ECO:0008006" key="5">
    <source>
        <dbReference type="Google" id="ProtNLM"/>
    </source>
</evidence>
<evidence type="ECO:0000313" key="4">
    <source>
        <dbReference type="Proteomes" id="UP000297814"/>
    </source>
</evidence>
<evidence type="ECO:0000256" key="2">
    <source>
        <dbReference type="SAM" id="SignalP"/>
    </source>
</evidence>
<proteinExistence type="predicted"/>
<feature type="compositionally biased region" description="Basic and acidic residues" evidence="1">
    <location>
        <begin position="122"/>
        <end position="160"/>
    </location>
</feature>